<dbReference type="InterPro" id="IPR044492">
    <property type="entry name" value="P_typ_ATPase_HD_dom"/>
</dbReference>
<feature type="domain" description="Cation-transporting P-type ATPase N-terminal" evidence="12">
    <location>
        <begin position="6"/>
        <end position="79"/>
    </location>
</feature>
<dbReference type="GO" id="GO:0016887">
    <property type="term" value="F:ATP hydrolysis activity"/>
    <property type="evidence" value="ECO:0007669"/>
    <property type="project" value="InterPro"/>
</dbReference>
<feature type="transmembrane region" description="Helical" evidence="11">
    <location>
        <begin position="276"/>
        <end position="301"/>
    </location>
</feature>
<evidence type="ECO:0000256" key="8">
    <source>
        <dbReference type="ARBA" id="ARBA00022967"/>
    </source>
</evidence>
<evidence type="ECO:0000256" key="11">
    <source>
        <dbReference type="SAM" id="Phobius"/>
    </source>
</evidence>
<feature type="transmembrane region" description="Helical" evidence="11">
    <location>
        <begin position="816"/>
        <end position="836"/>
    </location>
</feature>
<dbReference type="Pfam" id="PF08282">
    <property type="entry name" value="Hydrolase_3"/>
    <property type="match status" value="1"/>
</dbReference>
<keyword evidence="6" id="KW-0067">ATP-binding</keyword>
<dbReference type="Pfam" id="PF00689">
    <property type="entry name" value="Cation_ATPase_C"/>
    <property type="match status" value="1"/>
</dbReference>
<comment type="caution">
    <text evidence="13">The sequence shown here is derived from an EMBL/GenBank/DDBJ whole genome shotgun (WGS) entry which is preliminary data.</text>
</comment>
<feature type="transmembrane region" description="Helical" evidence="11">
    <location>
        <begin position="746"/>
        <end position="767"/>
    </location>
</feature>
<keyword evidence="7" id="KW-0460">Magnesium</keyword>
<evidence type="ECO:0000256" key="9">
    <source>
        <dbReference type="ARBA" id="ARBA00022989"/>
    </source>
</evidence>
<dbReference type="InterPro" id="IPR059000">
    <property type="entry name" value="ATPase_P-type_domA"/>
</dbReference>
<dbReference type="PANTHER" id="PTHR43294">
    <property type="entry name" value="SODIUM/POTASSIUM-TRANSPORTING ATPASE SUBUNIT ALPHA"/>
    <property type="match status" value="1"/>
</dbReference>
<feature type="transmembrane region" description="Helical" evidence="11">
    <location>
        <begin position="59"/>
        <end position="77"/>
    </location>
</feature>
<dbReference type="Pfam" id="PF00122">
    <property type="entry name" value="E1-E2_ATPase"/>
    <property type="match status" value="1"/>
</dbReference>
<dbReference type="PROSITE" id="PS00154">
    <property type="entry name" value="ATPASE_E1_E2"/>
    <property type="match status" value="1"/>
</dbReference>
<dbReference type="SUPFAM" id="SSF81665">
    <property type="entry name" value="Calcium ATPase, transmembrane domain M"/>
    <property type="match status" value="1"/>
</dbReference>
<dbReference type="AlphaFoldDB" id="A0A543KF77"/>
<dbReference type="InterPro" id="IPR023214">
    <property type="entry name" value="HAD_sf"/>
</dbReference>
<evidence type="ECO:0000313" key="14">
    <source>
        <dbReference type="Proteomes" id="UP000320582"/>
    </source>
</evidence>
<feature type="transmembrane region" description="Helical" evidence="11">
    <location>
        <begin position="83"/>
        <end position="99"/>
    </location>
</feature>
<dbReference type="Pfam" id="PF13246">
    <property type="entry name" value="Cation_ATPase"/>
    <property type="match status" value="1"/>
</dbReference>
<keyword evidence="9 11" id="KW-1133">Transmembrane helix</keyword>
<keyword evidence="14" id="KW-1185">Reference proteome</keyword>
<name>A0A543KF77_9RHOB</name>
<dbReference type="InterPro" id="IPR023298">
    <property type="entry name" value="ATPase_P-typ_TM_dom_sf"/>
</dbReference>
<dbReference type="SUPFAM" id="SSF56784">
    <property type="entry name" value="HAD-like"/>
    <property type="match status" value="1"/>
</dbReference>
<dbReference type="GO" id="GO:0030007">
    <property type="term" value="P:intracellular potassium ion homeostasis"/>
    <property type="evidence" value="ECO:0007669"/>
    <property type="project" value="TreeGrafter"/>
</dbReference>
<reference evidence="13 14" key="1">
    <citation type="submission" date="2019-06" db="EMBL/GenBank/DDBJ databases">
        <title>Genomic Encyclopedia of Archaeal and Bacterial Type Strains, Phase II (KMG-II): from individual species to whole genera.</title>
        <authorList>
            <person name="Goeker M."/>
        </authorList>
    </citation>
    <scope>NUCLEOTIDE SEQUENCE [LARGE SCALE GENOMIC DNA]</scope>
    <source>
        <strain evidence="13 14">DSM 18423</strain>
    </source>
</reference>
<dbReference type="GO" id="GO:0006883">
    <property type="term" value="P:intracellular sodium ion homeostasis"/>
    <property type="evidence" value="ECO:0007669"/>
    <property type="project" value="TreeGrafter"/>
</dbReference>
<dbReference type="Gene3D" id="3.40.50.1000">
    <property type="entry name" value="HAD superfamily/HAD-like"/>
    <property type="match status" value="1"/>
</dbReference>
<dbReference type="PRINTS" id="PR00119">
    <property type="entry name" value="CATATPASE"/>
</dbReference>
<dbReference type="FunFam" id="2.70.150.10:FF:000160">
    <property type="entry name" value="Sarcoplasmic/endoplasmic reticulum calcium ATPase 1"/>
    <property type="match status" value="1"/>
</dbReference>
<dbReference type="OrthoDB" id="9807843at2"/>
<protein>
    <submittedName>
        <fullName evidence="13">Calcium-translocating P-type ATPase</fullName>
    </submittedName>
</protein>
<evidence type="ECO:0000256" key="6">
    <source>
        <dbReference type="ARBA" id="ARBA00022840"/>
    </source>
</evidence>
<keyword evidence="10 11" id="KW-0472">Membrane</keyword>
<feature type="transmembrane region" description="Helical" evidence="11">
    <location>
        <begin position="779"/>
        <end position="796"/>
    </location>
</feature>
<dbReference type="InterPro" id="IPR006068">
    <property type="entry name" value="ATPase_P-typ_cation-transptr_C"/>
</dbReference>
<keyword evidence="5" id="KW-0547">Nucleotide-binding</keyword>
<dbReference type="InterPro" id="IPR023299">
    <property type="entry name" value="ATPase_P-typ_cyto_dom_N"/>
</dbReference>
<dbReference type="SFLD" id="SFLDG00002">
    <property type="entry name" value="C1.7:_P-type_atpase_like"/>
    <property type="match status" value="1"/>
</dbReference>
<dbReference type="SUPFAM" id="SSF81660">
    <property type="entry name" value="Metal cation-transporting ATPase, ATP-binding domain N"/>
    <property type="match status" value="1"/>
</dbReference>
<evidence type="ECO:0000256" key="3">
    <source>
        <dbReference type="ARBA" id="ARBA00022553"/>
    </source>
</evidence>
<evidence type="ECO:0000256" key="10">
    <source>
        <dbReference type="ARBA" id="ARBA00023136"/>
    </source>
</evidence>
<feature type="transmembrane region" description="Helical" evidence="11">
    <location>
        <begin position="705"/>
        <end position="723"/>
    </location>
</feature>
<organism evidence="13 14">
    <name type="scientific">Roseinatronobacter monicus</name>
    <dbReference type="NCBI Taxonomy" id="393481"/>
    <lineage>
        <taxon>Bacteria</taxon>
        <taxon>Pseudomonadati</taxon>
        <taxon>Pseudomonadota</taxon>
        <taxon>Alphaproteobacteria</taxon>
        <taxon>Rhodobacterales</taxon>
        <taxon>Paracoccaceae</taxon>
        <taxon>Roseinatronobacter</taxon>
    </lineage>
</organism>
<dbReference type="InterPro" id="IPR050510">
    <property type="entry name" value="Cation_transp_ATPase_P-type"/>
</dbReference>
<gene>
    <name evidence="13" type="ORF">BD293_2381</name>
</gene>
<dbReference type="Gene3D" id="3.40.1110.10">
    <property type="entry name" value="Calcium-transporting ATPase, cytoplasmic domain N"/>
    <property type="match status" value="1"/>
</dbReference>
<evidence type="ECO:0000256" key="5">
    <source>
        <dbReference type="ARBA" id="ARBA00022741"/>
    </source>
</evidence>
<dbReference type="Gene3D" id="2.70.150.10">
    <property type="entry name" value="Calcium-transporting ATPase, cytoplasmic transduction domain A"/>
    <property type="match status" value="1"/>
</dbReference>
<dbReference type="GO" id="GO:0005886">
    <property type="term" value="C:plasma membrane"/>
    <property type="evidence" value="ECO:0007669"/>
    <property type="project" value="TreeGrafter"/>
</dbReference>
<dbReference type="InterPro" id="IPR008250">
    <property type="entry name" value="ATPase_P-typ_transduc_dom_A_sf"/>
</dbReference>
<comment type="subcellular location">
    <subcellularLocation>
        <location evidence="1">Endomembrane system</location>
        <topology evidence="1">Multi-pass membrane protein</topology>
    </subcellularLocation>
</comment>
<dbReference type="GO" id="GO:0012505">
    <property type="term" value="C:endomembrane system"/>
    <property type="evidence" value="ECO:0007669"/>
    <property type="project" value="UniProtKB-SubCell"/>
</dbReference>
<dbReference type="FunFam" id="3.40.50.1000:FF:000028">
    <property type="entry name" value="Calcium-transporting P-type ATPase, putative"/>
    <property type="match status" value="1"/>
</dbReference>
<accession>A0A543KF77</accession>
<dbReference type="GO" id="GO:0005524">
    <property type="term" value="F:ATP binding"/>
    <property type="evidence" value="ECO:0007669"/>
    <property type="project" value="UniProtKB-KW"/>
</dbReference>
<sequence>MTENTAFWTIPAEKVLADLDTSADGLDPEQASARRAEYGLNKLPDAPRPGPLARLARQFNNLLTLVLIGAAVITALLGHWIDTGVILAVVVINAVIGFVQEGKAEAALDALRDMLAPKANILRAGQRMSVAGADLVPGDIVLLEAGDKVPADLRLIEISGMTVEEAILTGESVPVRKATAPVAAEADLGDRTPMAFSGTMVAEGTGMGVVTATGDKTEIGRISTMMSNVQTLKTPLIRQMEVFAKYLTGFILVLASGILAFTLVLRDMPFAEAFMIVVGLFVAAIPEGLPAVLTVTLAIGVQSMARRNAIIRRLPIIETLGAVSTICSDKTGTLTRNEMMVASAVTAQDVVKVSGQGYAPEGEVAGGDENILSSMAQVAALCNTAALVQSDKGWRVEGDPMEGALLAFAGKLGIEPAKRPRAQASIPFDARYRYMAVLHDGLVLLKGAPERVLAQCDTQLGADGPEPVDKAYWDSASAQIANDGQRVLALAQMTHEGSDLTHDTVAGGLTLLGLVGLIDPPREEVIAAVAECHSAGISVKMITGDHAGTAAAIGRQIGLHQTDQPLTGAEIDQMDDPALEAAIRRTDVFARTSPEHKLRLVQALQARGQVVAMTGDGVNDAPALKRADAGIAMGLKGSEAAREASDFVLADDNFASIAEAVKQGRTVYANLKKVITFLLPVNGGESISLIIAVLFGLMLPITPLQILWINMVSSVALAMSLAFERPEAAIMRQPPRRANAPILSRFILWRVFLVSILFAMGIFGQFALAQMQGAGLDEARTMALNTLVAMEVFYLFSVRYRHGWSISWQGVKGTPAVLIAIAIVIVLQAGFTYLPFMQTLFDTVALSVWQVAQCAAAGVLLLVVLEIDKHAANLWKRLGSEMTSARE</sequence>
<dbReference type="InterPro" id="IPR036412">
    <property type="entry name" value="HAD-like_sf"/>
</dbReference>
<dbReference type="InterPro" id="IPR001757">
    <property type="entry name" value="P_typ_ATPase"/>
</dbReference>
<dbReference type="GO" id="GO:1902600">
    <property type="term" value="P:proton transmembrane transport"/>
    <property type="evidence" value="ECO:0007669"/>
    <property type="project" value="TreeGrafter"/>
</dbReference>
<evidence type="ECO:0000313" key="13">
    <source>
        <dbReference type="EMBL" id="TQM93735.1"/>
    </source>
</evidence>
<dbReference type="NCBIfam" id="TIGR01494">
    <property type="entry name" value="ATPase_P-type"/>
    <property type="match status" value="2"/>
</dbReference>
<keyword evidence="3" id="KW-0597">Phosphoprotein</keyword>
<evidence type="ECO:0000259" key="12">
    <source>
        <dbReference type="SMART" id="SM00831"/>
    </source>
</evidence>
<dbReference type="RefSeq" id="WP_142081902.1">
    <property type="nucleotide sequence ID" value="NZ_VFPT01000001.1"/>
</dbReference>
<dbReference type="InterPro" id="IPR018303">
    <property type="entry name" value="ATPase_P-typ_P_site"/>
</dbReference>
<dbReference type="SMART" id="SM00831">
    <property type="entry name" value="Cation_ATPase_N"/>
    <property type="match status" value="1"/>
</dbReference>
<dbReference type="SFLD" id="SFLDF00027">
    <property type="entry name" value="p-type_atpase"/>
    <property type="match status" value="1"/>
</dbReference>
<dbReference type="InterPro" id="IPR004014">
    <property type="entry name" value="ATPase_P-typ_cation-transptr_N"/>
</dbReference>
<feature type="transmembrane region" description="Helical" evidence="11">
    <location>
        <begin position="674"/>
        <end position="699"/>
    </location>
</feature>
<dbReference type="EMBL" id="VFPT01000001">
    <property type="protein sequence ID" value="TQM93735.1"/>
    <property type="molecule type" value="Genomic_DNA"/>
</dbReference>
<evidence type="ECO:0000256" key="2">
    <source>
        <dbReference type="ARBA" id="ARBA00005675"/>
    </source>
</evidence>
<dbReference type="GO" id="GO:0036376">
    <property type="term" value="P:sodium ion export across plasma membrane"/>
    <property type="evidence" value="ECO:0007669"/>
    <property type="project" value="TreeGrafter"/>
</dbReference>
<dbReference type="Proteomes" id="UP000320582">
    <property type="component" value="Unassembled WGS sequence"/>
</dbReference>
<evidence type="ECO:0000256" key="4">
    <source>
        <dbReference type="ARBA" id="ARBA00022692"/>
    </source>
</evidence>
<proteinExistence type="inferred from homology"/>
<keyword evidence="4 11" id="KW-0812">Transmembrane</keyword>
<evidence type="ECO:0000256" key="1">
    <source>
        <dbReference type="ARBA" id="ARBA00004127"/>
    </source>
</evidence>
<dbReference type="Pfam" id="PF00690">
    <property type="entry name" value="Cation_ATPase_N"/>
    <property type="match status" value="1"/>
</dbReference>
<dbReference type="GO" id="GO:0005391">
    <property type="term" value="F:P-type sodium:potassium-exchanging transporter activity"/>
    <property type="evidence" value="ECO:0007669"/>
    <property type="project" value="TreeGrafter"/>
</dbReference>
<feature type="transmembrane region" description="Helical" evidence="11">
    <location>
        <begin position="848"/>
        <end position="867"/>
    </location>
</feature>
<dbReference type="SFLD" id="SFLDS00003">
    <property type="entry name" value="Haloacid_Dehalogenase"/>
    <property type="match status" value="1"/>
</dbReference>
<dbReference type="PRINTS" id="PR00120">
    <property type="entry name" value="HATPASE"/>
</dbReference>
<evidence type="ECO:0000256" key="7">
    <source>
        <dbReference type="ARBA" id="ARBA00022842"/>
    </source>
</evidence>
<comment type="similarity">
    <text evidence="2">Belongs to the cation transport ATPase (P-type) (TC 3.A.3) family. Type IIA subfamily.</text>
</comment>
<keyword evidence="8" id="KW-1278">Translocase</keyword>
<dbReference type="GO" id="GO:1990573">
    <property type="term" value="P:potassium ion import across plasma membrane"/>
    <property type="evidence" value="ECO:0007669"/>
    <property type="project" value="TreeGrafter"/>
</dbReference>
<dbReference type="PANTHER" id="PTHR43294:SF20">
    <property type="entry name" value="P-TYPE ATPASE"/>
    <property type="match status" value="1"/>
</dbReference>
<dbReference type="SUPFAM" id="SSF81653">
    <property type="entry name" value="Calcium ATPase, transduction domain A"/>
    <property type="match status" value="1"/>
</dbReference>
<dbReference type="Gene3D" id="1.20.1110.10">
    <property type="entry name" value="Calcium-transporting ATPase, transmembrane domain"/>
    <property type="match status" value="1"/>
</dbReference>
<feature type="transmembrane region" description="Helical" evidence="11">
    <location>
        <begin position="243"/>
        <end position="264"/>
    </location>
</feature>